<comment type="similarity">
    <text evidence="1">Belongs to the Necrosis inducing protein (NPP1) family.</text>
</comment>
<dbReference type="InterPro" id="IPR008701">
    <property type="entry name" value="NPP1"/>
</dbReference>
<dbReference type="Pfam" id="PF05630">
    <property type="entry name" value="NPP1"/>
    <property type="match status" value="1"/>
</dbReference>
<keyword evidence="3" id="KW-0732">Signal</keyword>
<name>A0A2T2N2C8_CORCC</name>
<dbReference type="PANTHER" id="PTHR33657:SF8">
    <property type="entry name" value="DOMAIN PROTEIN, PUTATIVE (AFU_ORTHOLOGUE AFUA_5G00600)-RELATED"/>
    <property type="match status" value="1"/>
</dbReference>
<gene>
    <name evidence="4" type="ORF">BS50DRAFT_537044</name>
</gene>
<dbReference type="PIRSF" id="PIRSF029958">
    <property type="entry name" value="Necrosis-inducing_protein"/>
    <property type="match status" value="1"/>
</dbReference>
<evidence type="ECO:0000313" key="5">
    <source>
        <dbReference type="Proteomes" id="UP000240883"/>
    </source>
</evidence>
<dbReference type="AlphaFoldDB" id="A0A2T2N2C8"/>
<feature type="signal peptide" evidence="3">
    <location>
        <begin position="1"/>
        <end position="18"/>
    </location>
</feature>
<evidence type="ECO:0000313" key="4">
    <source>
        <dbReference type="EMBL" id="PSN59605.1"/>
    </source>
</evidence>
<dbReference type="PANTHER" id="PTHR33657">
    <property type="entry name" value="DOMAIN PROTEIN, PUTATIVE (AFU_ORTHOLOGUE AFUA_5G00600)-RELATED"/>
    <property type="match status" value="1"/>
</dbReference>
<keyword evidence="5" id="KW-1185">Reference proteome</keyword>
<evidence type="ECO:0000256" key="2">
    <source>
        <dbReference type="ARBA" id="ARBA00023026"/>
    </source>
</evidence>
<dbReference type="Proteomes" id="UP000240883">
    <property type="component" value="Unassembled WGS sequence"/>
</dbReference>
<dbReference type="OrthoDB" id="89086at2759"/>
<evidence type="ECO:0000256" key="3">
    <source>
        <dbReference type="SAM" id="SignalP"/>
    </source>
</evidence>
<dbReference type="STRING" id="1448308.A0A2T2N2C8"/>
<keyword evidence="2" id="KW-0843">Virulence</keyword>
<proteinExistence type="inferred from homology"/>
<protein>
    <submittedName>
        <fullName evidence="4">NPP1 domain protein</fullName>
    </submittedName>
</protein>
<organism evidence="4 5">
    <name type="scientific">Corynespora cassiicola Philippines</name>
    <dbReference type="NCBI Taxonomy" id="1448308"/>
    <lineage>
        <taxon>Eukaryota</taxon>
        <taxon>Fungi</taxon>
        <taxon>Dikarya</taxon>
        <taxon>Ascomycota</taxon>
        <taxon>Pezizomycotina</taxon>
        <taxon>Dothideomycetes</taxon>
        <taxon>Pleosporomycetidae</taxon>
        <taxon>Pleosporales</taxon>
        <taxon>Corynesporascaceae</taxon>
        <taxon>Corynespora</taxon>
    </lineage>
</organism>
<sequence>MLNGLVLSLATIASFASASPIQKRAVIGHDEVAVLAENVPNDAIGNAIKKFAPYMHIAHGCQTYPAVDDAGNTSGGLQDSGNVSAGCRDQAKAQTYVRAAPHGNNFAIMYSWYWPKDQPMAGNVAGGHRHDWENVVVFIDSPEAANLVSAAASGHGDYKKTATPQSNGSRLKVEYFTSFPTNHELQFTDTEGRGDIPLIYWDAISQAARDGLQNADFGSANVPFKEGNFVSNLDKAVL</sequence>
<accession>A0A2T2N2C8</accession>
<reference evidence="4 5" key="1">
    <citation type="journal article" date="2018" name="Front. Microbiol.">
        <title>Genome-Wide Analysis of Corynespora cassiicola Leaf Fall Disease Putative Effectors.</title>
        <authorList>
            <person name="Lopez D."/>
            <person name="Ribeiro S."/>
            <person name="Label P."/>
            <person name="Fumanal B."/>
            <person name="Venisse J.S."/>
            <person name="Kohler A."/>
            <person name="de Oliveira R.R."/>
            <person name="Labutti K."/>
            <person name="Lipzen A."/>
            <person name="Lail K."/>
            <person name="Bauer D."/>
            <person name="Ohm R.A."/>
            <person name="Barry K.W."/>
            <person name="Spatafora J."/>
            <person name="Grigoriev I.V."/>
            <person name="Martin F.M."/>
            <person name="Pujade-Renaud V."/>
        </authorList>
    </citation>
    <scope>NUCLEOTIDE SEQUENCE [LARGE SCALE GENOMIC DNA]</scope>
    <source>
        <strain evidence="4 5">Philippines</strain>
    </source>
</reference>
<evidence type="ECO:0000256" key="1">
    <source>
        <dbReference type="ARBA" id="ARBA00009520"/>
    </source>
</evidence>
<feature type="chain" id="PRO_5015727958" evidence="3">
    <location>
        <begin position="19"/>
        <end position="238"/>
    </location>
</feature>
<dbReference type="EMBL" id="KZ678154">
    <property type="protein sequence ID" value="PSN59605.1"/>
    <property type="molecule type" value="Genomic_DNA"/>
</dbReference>